<feature type="modified residue" description="4-aspartylphosphate" evidence="1">
    <location>
        <position position="72"/>
    </location>
</feature>
<organism evidence="3 4">
    <name type="scientific">Flavobacterium granuli</name>
    <dbReference type="NCBI Taxonomy" id="280093"/>
    <lineage>
        <taxon>Bacteria</taxon>
        <taxon>Pseudomonadati</taxon>
        <taxon>Bacteroidota</taxon>
        <taxon>Flavobacteriia</taxon>
        <taxon>Flavobacteriales</taxon>
        <taxon>Flavobacteriaceae</taxon>
        <taxon>Flavobacterium</taxon>
    </lineage>
</organism>
<evidence type="ECO:0000256" key="1">
    <source>
        <dbReference type="PROSITE-ProRule" id="PRU00169"/>
    </source>
</evidence>
<dbReference type="RefSeq" id="WP_310006632.1">
    <property type="nucleotide sequence ID" value="NZ_JAVDTX010000004.1"/>
</dbReference>
<dbReference type="SUPFAM" id="SSF52172">
    <property type="entry name" value="CheY-like"/>
    <property type="match status" value="1"/>
</dbReference>
<gene>
    <name evidence="3" type="ORF">J2W95_002094</name>
</gene>
<dbReference type="PANTHER" id="PTHR44520">
    <property type="entry name" value="RESPONSE REGULATOR RCP1-RELATED"/>
    <property type="match status" value="1"/>
</dbReference>
<evidence type="ECO:0000313" key="4">
    <source>
        <dbReference type="Proteomes" id="UP001261871"/>
    </source>
</evidence>
<keyword evidence="4" id="KW-1185">Reference proteome</keyword>
<dbReference type="PROSITE" id="PS50110">
    <property type="entry name" value="RESPONSE_REGULATORY"/>
    <property type="match status" value="1"/>
</dbReference>
<dbReference type="PANTHER" id="PTHR44520:SF2">
    <property type="entry name" value="RESPONSE REGULATOR RCP1"/>
    <property type="match status" value="1"/>
</dbReference>
<comment type="caution">
    <text evidence="3">The sequence shown here is derived from an EMBL/GenBank/DDBJ whole genome shotgun (WGS) entry which is preliminary data.</text>
</comment>
<evidence type="ECO:0000259" key="2">
    <source>
        <dbReference type="PROSITE" id="PS50110"/>
    </source>
</evidence>
<accession>A0ABU1S2X2</accession>
<dbReference type="InterPro" id="IPR001789">
    <property type="entry name" value="Sig_transdc_resp-reg_receiver"/>
</dbReference>
<feature type="domain" description="Response regulatory" evidence="2">
    <location>
        <begin position="10"/>
        <end position="142"/>
    </location>
</feature>
<evidence type="ECO:0000313" key="3">
    <source>
        <dbReference type="EMBL" id="MDR6845387.1"/>
    </source>
</evidence>
<protein>
    <submittedName>
        <fullName evidence="3">CheY-like chemotaxis protein</fullName>
    </submittedName>
</protein>
<dbReference type="InterPro" id="IPR052893">
    <property type="entry name" value="TCS_response_regulator"/>
</dbReference>
<sequence>MQEMNKKLNCVLLIDDDFATNFINKKIIQKTNITEHIQIALNGKEGIDYLCKRGKFESVGNEFPQPQLILLDINMPVMDGWEFIEAYKNLDLENKDDIVVVMLSSSFNPADKSKAESIAEIVAFKQKPMSRDALFEIIEKVFPNLIAQNAL</sequence>
<dbReference type="EMBL" id="JAVDTX010000004">
    <property type="protein sequence ID" value="MDR6845387.1"/>
    <property type="molecule type" value="Genomic_DNA"/>
</dbReference>
<dbReference type="Pfam" id="PF00072">
    <property type="entry name" value="Response_reg"/>
    <property type="match status" value="1"/>
</dbReference>
<dbReference type="InterPro" id="IPR011006">
    <property type="entry name" value="CheY-like_superfamily"/>
</dbReference>
<name>A0ABU1S2X2_9FLAO</name>
<keyword evidence="1" id="KW-0597">Phosphoprotein</keyword>
<proteinExistence type="predicted"/>
<dbReference type="Gene3D" id="3.40.50.2300">
    <property type="match status" value="1"/>
</dbReference>
<dbReference type="SMART" id="SM00448">
    <property type="entry name" value="REC"/>
    <property type="match status" value="1"/>
</dbReference>
<reference evidence="3 4" key="1">
    <citation type="submission" date="2023-07" db="EMBL/GenBank/DDBJ databases">
        <title>Sorghum-associated microbial communities from plants grown in Nebraska, USA.</title>
        <authorList>
            <person name="Schachtman D."/>
        </authorList>
    </citation>
    <scope>NUCLEOTIDE SEQUENCE [LARGE SCALE GENOMIC DNA]</scope>
    <source>
        <strain evidence="3 4">BE124</strain>
    </source>
</reference>
<dbReference type="Proteomes" id="UP001261871">
    <property type="component" value="Unassembled WGS sequence"/>
</dbReference>